<accession>A0ABN3AJ23</accession>
<feature type="region of interest" description="Disordered" evidence="1">
    <location>
        <begin position="212"/>
        <end position="248"/>
    </location>
</feature>
<reference evidence="2 3" key="1">
    <citation type="journal article" date="2019" name="Int. J. Syst. Evol. Microbiol.">
        <title>The Global Catalogue of Microorganisms (GCM) 10K type strain sequencing project: providing services to taxonomists for standard genome sequencing and annotation.</title>
        <authorList>
            <consortium name="The Broad Institute Genomics Platform"/>
            <consortium name="The Broad Institute Genome Sequencing Center for Infectious Disease"/>
            <person name="Wu L."/>
            <person name="Ma J."/>
        </authorList>
    </citation>
    <scope>NUCLEOTIDE SEQUENCE [LARGE SCALE GENOMIC DNA]</scope>
    <source>
        <strain evidence="2 3">JCM 16026</strain>
    </source>
</reference>
<evidence type="ECO:0000256" key="1">
    <source>
        <dbReference type="SAM" id="MobiDB-lite"/>
    </source>
</evidence>
<dbReference type="EMBL" id="BAAAQT010000001">
    <property type="protein sequence ID" value="GAA2170730.1"/>
    <property type="molecule type" value="Genomic_DNA"/>
</dbReference>
<feature type="compositionally biased region" description="Low complexity" evidence="1">
    <location>
        <begin position="212"/>
        <end position="229"/>
    </location>
</feature>
<organism evidence="2 3">
    <name type="scientific">Agrococcus versicolor</name>
    <dbReference type="NCBI Taxonomy" id="501482"/>
    <lineage>
        <taxon>Bacteria</taxon>
        <taxon>Bacillati</taxon>
        <taxon>Actinomycetota</taxon>
        <taxon>Actinomycetes</taxon>
        <taxon>Micrococcales</taxon>
        <taxon>Microbacteriaceae</taxon>
        <taxon>Agrococcus</taxon>
    </lineage>
</organism>
<dbReference type="Proteomes" id="UP001501599">
    <property type="component" value="Unassembled WGS sequence"/>
</dbReference>
<dbReference type="RefSeq" id="WP_344339424.1">
    <property type="nucleotide sequence ID" value="NZ_BAAAQT010000001.1"/>
</dbReference>
<gene>
    <name evidence="2" type="ORF">GCM10009846_02130</name>
</gene>
<name>A0ABN3AJ23_9MICO</name>
<keyword evidence="3" id="KW-1185">Reference proteome</keyword>
<protein>
    <submittedName>
        <fullName evidence="2">YdeI/OmpD-associated family protein</fullName>
    </submittedName>
</protein>
<proteinExistence type="predicted"/>
<comment type="caution">
    <text evidence="2">The sequence shown here is derived from an EMBL/GenBank/DDBJ whole genome shotgun (WGS) entry which is preliminary data.</text>
</comment>
<sequence length="248" mass="26899">MTQPGTPGGSAERPAVFFRDAAELRAWFEANHETAAELWMGLHKRSSPASDPGLGWADAVPEALCFGWIDSVSQPIDEHTRRQRWTPRKAASTWSAVNVAHVERLLAEGRMHPAGIAAYERRTPERTGTYSHEQEAIAIGPSEQAVLDASPAATAFLAAATPSYRKAALHWVASAKREETRARRATLLVEACETGALLPHLRPAPTPRWLERAAAAADAARTTTGDRAGLAVSDRAGRSQRPSQTRSR</sequence>
<evidence type="ECO:0000313" key="3">
    <source>
        <dbReference type="Proteomes" id="UP001501599"/>
    </source>
</evidence>
<dbReference type="Pfam" id="PF13376">
    <property type="entry name" value="OmdA"/>
    <property type="match status" value="1"/>
</dbReference>
<evidence type="ECO:0000313" key="2">
    <source>
        <dbReference type="EMBL" id="GAA2170730.1"/>
    </source>
</evidence>